<dbReference type="PANTHER" id="PTHR31881:SF6">
    <property type="entry name" value="OS09G0494600 PROTEIN"/>
    <property type="match status" value="1"/>
</dbReference>
<dbReference type="InterPro" id="IPR006747">
    <property type="entry name" value="DUF599"/>
</dbReference>
<dbReference type="EMBL" id="FOUI01000013">
    <property type="protein sequence ID" value="SFM71857.1"/>
    <property type="molecule type" value="Genomic_DNA"/>
</dbReference>
<evidence type="ECO:0000256" key="1">
    <source>
        <dbReference type="SAM" id="Phobius"/>
    </source>
</evidence>
<dbReference type="STRING" id="1720063.SAMN05216217_1136"/>
<reference evidence="3" key="1">
    <citation type="submission" date="2016-10" db="EMBL/GenBank/DDBJ databases">
        <authorList>
            <person name="Varghese N."/>
            <person name="Submissions S."/>
        </authorList>
    </citation>
    <scope>NUCLEOTIDE SEQUENCE [LARGE SCALE GENOMIC DNA]</scope>
    <source>
        <strain evidence="3">DSM 24213</strain>
    </source>
</reference>
<keyword evidence="3" id="KW-1185">Reference proteome</keyword>
<keyword evidence="1" id="KW-0472">Membrane</keyword>
<dbReference type="AlphaFoldDB" id="A0A1I4T5F8"/>
<dbReference type="Proteomes" id="UP000243629">
    <property type="component" value="Unassembled WGS sequence"/>
</dbReference>
<gene>
    <name evidence="2" type="ORF">SAMN05216217_1136</name>
</gene>
<evidence type="ECO:0000313" key="3">
    <source>
        <dbReference type="Proteomes" id="UP000243629"/>
    </source>
</evidence>
<dbReference type="RefSeq" id="WP_093477187.1">
    <property type="nucleotide sequence ID" value="NZ_FOUI01000013.1"/>
</dbReference>
<protein>
    <submittedName>
        <fullName evidence="2">Uncharacterized membrane protein</fullName>
    </submittedName>
</protein>
<feature type="transmembrane region" description="Helical" evidence="1">
    <location>
        <begin position="80"/>
        <end position="99"/>
    </location>
</feature>
<feature type="transmembrane region" description="Helical" evidence="1">
    <location>
        <begin position="125"/>
        <end position="143"/>
    </location>
</feature>
<accession>A0A1I4T5F8</accession>
<keyword evidence="1" id="KW-1133">Transmembrane helix</keyword>
<feature type="transmembrane region" description="Helical" evidence="1">
    <location>
        <begin position="194"/>
        <end position="222"/>
    </location>
</feature>
<dbReference type="OrthoDB" id="8524743at2"/>
<dbReference type="PANTHER" id="PTHR31881">
    <property type="match status" value="1"/>
</dbReference>
<proteinExistence type="predicted"/>
<dbReference type="Pfam" id="PF04654">
    <property type="entry name" value="DUF599"/>
    <property type="match status" value="1"/>
</dbReference>
<feature type="transmembrane region" description="Helical" evidence="1">
    <location>
        <begin position="12"/>
        <end position="30"/>
    </location>
</feature>
<organism evidence="2 3">
    <name type="scientific">Halopseudomonas yangmingensis</name>
    <dbReference type="NCBI Taxonomy" id="1720063"/>
    <lineage>
        <taxon>Bacteria</taxon>
        <taxon>Pseudomonadati</taxon>
        <taxon>Pseudomonadota</taxon>
        <taxon>Gammaproteobacteria</taxon>
        <taxon>Pseudomonadales</taxon>
        <taxon>Pseudomonadaceae</taxon>
        <taxon>Halopseudomonas</taxon>
    </lineage>
</organism>
<sequence length="251" mass="28245">MPTLPALPAADDLLLNLTAFAWFLVCWVGYSFYAHYKGRDTACLASVLHLYRKDWMNRLLLRDQRVADASVIGNLERNTAFFASSTLLILAGLITVLGATDRAQSLLQELPFVATVSREVSELKLLVLLGIFVYAFFTFSWGMRQYNFASVLLGAAPLMGEKSVNESERRAFAERGARVLSMAAHEFNLGLRAYYFGLALLSWFINPWLFMLCTAGVVGVLYRREFHSDVLRAMMVTPTRFNDSGERNEEG</sequence>
<name>A0A1I4T5F8_9GAMM</name>
<evidence type="ECO:0000313" key="2">
    <source>
        <dbReference type="EMBL" id="SFM71857.1"/>
    </source>
</evidence>
<keyword evidence="1" id="KW-0812">Transmembrane</keyword>